<evidence type="ECO:0000256" key="1">
    <source>
        <dbReference type="ARBA" id="ARBA00022722"/>
    </source>
</evidence>
<comment type="caution">
    <text evidence="12">The sequence shown here is derived from an EMBL/GenBank/DDBJ whole genome shotgun (WGS) entry which is preliminary data.</text>
</comment>
<feature type="domain" description="Xrn1 N-terminal" evidence="7">
    <location>
        <begin position="1"/>
        <end position="227"/>
    </location>
</feature>
<dbReference type="InterPro" id="IPR047008">
    <property type="entry name" value="XRN1_SH3_sf"/>
</dbReference>
<feature type="domain" description="5'-3' exoribonuclease 1 SH3-like" evidence="9">
    <location>
        <begin position="1163"/>
        <end position="1233"/>
    </location>
</feature>
<keyword evidence="13" id="KW-1185">Reference proteome</keyword>
<feature type="compositionally biased region" description="Polar residues" evidence="6">
    <location>
        <begin position="1371"/>
        <end position="1384"/>
    </location>
</feature>
<feature type="domain" description="Exoribonuclease Xrn1 D2/D3" evidence="11">
    <location>
        <begin position="921"/>
        <end position="1131"/>
    </location>
</feature>
<dbReference type="InterPro" id="IPR016494">
    <property type="entry name" value="5_3_exoribonuclease_1"/>
</dbReference>
<dbReference type="InterPro" id="IPR004859">
    <property type="entry name" value="Xrn1_N"/>
</dbReference>
<gene>
    <name evidence="12" type="ORF">OEA41_003541</name>
</gene>
<dbReference type="EC" id="3.1.13.-" evidence="5"/>
<dbReference type="Gene3D" id="2.170.260.40">
    <property type="match status" value="1"/>
</dbReference>
<feature type="domain" description="5'-3' exoribonuclease 1 D1" evidence="10">
    <location>
        <begin position="729"/>
        <end position="917"/>
    </location>
</feature>
<comment type="subcellular location">
    <subcellularLocation>
        <location evidence="5">Cytoplasm</location>
    </subcellularLocation>
</comment>
<dbReference type="InterPro" id="IPR014722">
    <property type="entry name" value="Rib_uL2_dom2"/>
</dbReference>
<dbReference type="PANTHER" id="PTHR12341">
    <property type="entry name" value="5'-&gt;3' EXORIBONUCLEASE"/>
    <property type="match status" value="1"/>
</dbReference>
<dbReference type="Pfam" id="PF18334">
    <property type="entry name" value="XRN1_D2_D3"/>
    <property type="match status" value="1"/>
</dbReference>
<dbReference type="FunFam" id="3.40.50.12390:FF:000002">
    <property type="entry name" value="5'-3' exoribonuclease 1"/>
    <property type="match status" value="1"/>
</dbReference>
<sequence>MGVPKFFRWMSERYPAISQLIAENRIPEFDNLYLDMNGIIHNCTHSDSDSPTHRMTEDKQFIAIFNYIEHLFGKIQPKKLFFLAIDGVAPRAKMNQQRARRFRTALDAEKAREKALREGVEMPKEAAFDSNCITPGTEFMAKLTKQLKYFINKKISEDVDWQGVEIVLSGHEVPGEGEHKIMEYIRLAKAQPDYNANIRHCLYGLDADLIMLGLLSHDPHFSLLREEVTFGRSSQKKSKELEHQKFYLMHLCIVREYLELEFQELKDPSAMGFPYDLERVIDDFILMAFFVGNDFLPNLPNLHINEGALALMFKVYKAVLPKAGGYINERGVINLERLALLLEDLSDVEYRFFESESADESWFKGKQTGRVDVMEKEKGAKARKKEPLSMTSAQKDLFKQVKKYINSRSNDSGAPKTSLDLPSSLNARDRKFVQGLADNLHLQWTTIANDEGDRHLRLDFPEKLEGDEENEDVEDEEASIALLRVLKRYDTAKVVDITAEEVQEQMDKKYEEKFQGWKNKYYKNKYEWGLDNEEEMRKLTENYVQGLQWVLYYYYQGVVSWPWFYGYHYSPMISDVKKGLKANMNFPLGQPFRPYQQLMGVLPDRSKVIVPTPYHDLMTNPNSPIIDFYPRDFELDMNGKKMEWEAVVKIPFIDESRLLPAMKTKDHLLSQDEKERNEFGVSVKFIYSPDVSFTYPSSLVGIFPDIPHCHCVENIFDLPTMEDLDYHVGLMRGVKLGESALAGFPSLKTLPHAGILGFHGVNVFMQDSRNESMIITMLEGESRTKVESAKALLGRRIHVGYPYLSEAKVVRVSDELFNYSLPPNGIGPPVAVPHGPQEIDMWHKKAERIESVYSKRLGMIIGEVQSLVHVETLKGLKKTDDGATVKEYAHIEGIETDYASQMVVKEVANEDPRFLEQAALPVEEEFPVETRAFFLGEFNYGRPLEVVGHTNNKADVWVSTVAARVPEFGRQIAMEADRHSPYTPSYAVARMLGLNPLVLSKITSSFQVVLDDKRVNLGLNLKFEAKKLKVLGYSRRATGWEFSEKAIQLIQQYMLKFPDFIAGIQRNSQGNIYEATDFYPPSEAKDKIEEIQAWLKSVESKSFEKVPLDAEQLDSEVVAKIEQAANEAFRLDPPGKGVNKKINGAPRNALLKPSDAEQRLSHQRFSLGDRIVYVQDSGRVPIATRGTVVGKTRTSRTTLLDVVFDVTFMSGTSLEDRCSPFRGSTVPIHSVLNLTDRQVIAGSRAGANNRPQTQTPLTVAGYGSPLGPNGQGQLLPAKVPGPLRGSFRGAVSGQTNGMQGGGSPRGRGGLGYDPQDSQTLPIRTQQSPQTNGFRGRGGQPNVSPSRGRDGTPRGTRQRYTKIDPGNDDGVVQNNPSFQPRSYNNAPPPADLDTRGRGRGRGGSRGGGPSRGVVPRGRRVPRGKATAVVVPQQ</sequence>
<dbReference type="GO" id="GO:0005737">
    <property type="term" value="C:cytoplasm"/>
    <property type="evidence" value="ECO:0007669"/>
    <property type="project" value="UniProtKB-SubCell"/>
</dbReference>
<evidence type="ECO:0000313" key="12">
    <source>
        <dbReference type="EMBL" id="KAK3171457.1"/>
    </source>
</evidence>
<dbReference type="GO" id="GO:0005634">
    <property type="term" value="C:nucleus"/>
    <property type="evidence" value="ECO:0007669"/>
    <property type="project" value="TreeGrafter"/>
</dbReference>
<dbReference type="InterPro" id="IPR047007">
    <property type="entry name" value="XRN1_D1_sf"/>
</dbReference>
<proteinExistence type="inferred from homology"/>
<keyword evidence="3 5" id="KW-0269">Exonuclease</keyword>
<evidence type="ECO:0000259" key="9">
    <source>
        <dbReference type="Pfam" id="PF18129"/>
    </source>
</evidence>
<evidence type="ECO:0000313" key="13">
    <source>
        <dbReference type="Proteomes" id="UP001276659"/>
    </source>
</evidence>
<keyword evidence="5" id="KW-0963">Cytoplasm</keyword>
<feature type="compositionally biased region" description="Polar residues" evidence="6">
    <location>
        <begin position="1315"/>
        <end position="1332"/>
    </location>
</feature>
<keyword evidence="1 5" id="KW-0540">Nuclease</keyword>
<protein>
    <recommendedName>
        <fullName evidence="5">5'-3' exoribonuclease 1</fullName>
        <ecNumber evidence="5">3.1.13.-</ecNumber>
    </recommendedName>
</protein>
<dbReference type="GO" id="GO:0016075">
    <property type="term" value="P:rRNA catabolic process"/>
    <property type="evidence" value="ECO:0007669"/>
    <property type="project" value="TreeGrafter"/>
</dbReference>
<dbReference type="GO" id="GO:0000184">
    <property type="term" value="P:nuclear-transcribed mRNA catabolic process, nonsense-mediated decay"/>
    <property type="evidence" value="ECO:0007669"/>
    <property type="project" value="UniProtKB-KW"/>
</dbReference>
<dbReference type="PANTHER" id="PTHR12341:SF7">
    <property type="entry name" value="5'-3' EXORIBONUCLEASE 1"/>
    <property type="match status" value="1"/>
</dbReference>
<accession>A0AAD9Z7Y6</accession>
<dbReference type="Pfam" id="PF18332">
    <property type="entry name" value="XRN1_D1"/>
    <property type="match status" value="1"/>
</dbReference>
<dbReference type="Gene3D" id="2.30.30.30">
    <property type="match status" value="1"/>
</dbReference>
<dbReference type="Gene3D" id="3.40.50.12390">
    <property type="match status" value="2"/>
</dbReference>
<evidence type="ECO:0000256" key="2">
    <source>
        <dbReference type="ARBA" id="ARBA00022801"/>
    </source>
</evidence>
<dbReference type="Pfam" id="PF18129">
    <property type="entry name" value="SH3_12"/>
    <property type="match status" value="1"/>
</dbReference>
<dbReference type="InterPro" id="IPR040992">
    <property type="entry name" value="XRN1_D1"/>
</dbReference>
<evidence type="ECO:0000256" key="5">
    <source>
        <dbReference type="PIRNR" id="PIRNR006743"/>
    </source>
</evidence>
<keyword evidence="5" id="KW-0694">RNA-binding</keyword>
<evidence type="ECO:0000259" key="7">
    <source>
        <dbReference type="Pfam" id="PF03159"/>
    </source>
</evidence>
<dbReference type="InterPro" id="IPR041106">
    <property type="entry name" value="XRN1_D2_D3"/>
</dbReference>
<evidence type="ECO:0000256" key="4">
    <source>
        <dbReference type="ARBA" id="ARBA00038299"/>
    </source>
</evidence>
<dbReference type="EMBL" id="JASNWA010000008">
    <property type="protein sequence ID" value="KAK3171457.1"/>
    <property type="molecule type" value="Genomic_DNA"/>
</dbReference>
<dbReference type="InterPro" id="IPR027073">
    <property type="entry name" value="5_3_exoribonuclease"/>
</dbReference>
<feature type="domain" description="Xrn1 helical" evidence="8">
    <location>
        <begin position="275"/>
        <end position="686"/>
    </location>
</feature>
<feature type="region of interest" description="Disordered" evidence="6">
    <location>
        <begin position="1243"/>
        <end position="1432"/>
    </location>
</feature>
<dbReference type="GO" id="GO:0004534">
    <property type="term" value="F:5'-3' RNA exonuclease activity"/>
    <property type="evidence" value="ECO:0007669"/>
    <property type="project" value="UniProtKB-ARBA"/>
</dbReference>
<comment type="function">
    <text evidence="5">Multifunctional protein that exhibits several independent functions at different levels of the cellular processes. 5'-3' exonuclease component of the nonsense-mediated mRNA decay (NMD) which is a highly conserved mRNA degradation pathway, an RNA surveillance system whose role is to identify and rid cells of mRNA with premature termination codons and thus prevents accumulation of potentially harmful truncated proteins.</text>
</comment>
<dbReference type="Pfam" id="PF03159">
    <property type="entry name" value="XRN_N"/>
    <property type="match status" value="1"/>
</dbReference>
<dbReference type="Gene3D" id="1.25.40.1050">
    <property type="match status" value="1"/>
</dbReference>
<dbReference type="Pfam" id="PF17846">
    <property type="entry name" value="XRN_M"/>
    <property type="match status" value="1"/>
</dbReference>
<evidence type="ECO:0000259" key="10">
    <source>
        <dbReference type="Pfam" id="PF18332"/>
    </source>
</evidence>
<evidence type="ECO:0000256" key="3">
    <source>
        <dbReference type="ARBA" id="ARBA00022839"/>
    </source>
</evidence>
<evidence type="ECO:0000256" key="6">
    <source>
        <dbReference type="SAM" id="MobiDB-lite"/>
    </source>
</evidence>
<dbReference type="Gene3D" id="2.30.30.750">
    <property type="match status" value="1"/>
</dbReference>
<keyword evidence="5" id="KW-0866">Nonsense-mediated mRNA decay</keyword>
<feature type="compositionally biased region" description="Gly residues" evidence="6">
    <location>
        <begin position="1298"/>
        <end position="1311"/>
    </location>
</feature>
<name>A0AAD9Z7Y6_9LECA</name>
<comment type="similarity">
    <text evidence="4 5">Belongs to the 5'-3' exonuclease family.</text>
</comment>
<dbReference type="GO" id="GO:0003723">
    <property type="term" value="F:RNA binding"/>
    <property type="evidence" value="ECO:0007669"/>
    <property type="project" value="UniProtKB-KW"/>
</dbReference>
<evidence type="ECO:0000259" key="11">
    <source>
        <dbReference type="Pfam" id="PF18334"/>
    </source>
</evidence>
<dbReference type="InterPro" id="IPR041412">
    <property type="entry name" value="Xrn1_helical"/>
</dbReference>
<dbReference type="Proteomes" id="UP001276659">
    <property type="component" value="Unassembled WGS sequence"/>
</dbReference>
<dbReference type="PIRSF" id="PIRSF006743">
    <property type="entry name" value="Exonuclease_Xnr1"/>
    <property type="match status" value="1"/>
</dbReference>
<keyword evidence="2 5" id="KW-0378">Hydrolase</keyword>
<reference evidence="12" key="1">
    <citation type="submission" date="2022-11" db="EMBL/GenBank/DDBJ databases">
        <title>Chromosomal genome sequence assembly and mating type (MAT) locus characterization of the leprose asexual lichenized fungus Lepraria neglecta (Nyl.) Erichsen.</title>
        <authorList>
            <person name="Allen J.L."/>
            <person name="Pfeffer B."/>
        </authorList>
    </citation>
    <scope>NUCLEOTIDE SEQUENCE</scope>
    <source>
        <strain evidence="12">Allen 5258</strain>
    </source>
</reference>
<dbReference type="InterPro" id="IPR041385">
    <property type="entry name" value="SH3_12"/>
</dbReference>
<evidence type="ECO:0000259" key="8">
    <source>
        <dbReference type="Pfam" id="PF17846"/>
    </source>
</evidence>
<dbReference type="CDD" id="cd18673">
    <property type="entry name" value="PIN_XRN1-2-like"/>
    <property type="match status" value="1"/>
</dbReference>
<organism evidence="12 13">
    <name type="scientific">Lepraria neglecta</name>
    <dbReference type="NCBI Taxonomy" id="209136"/>
    <lineage>
        <taxon>Eukaryota</taxon>
        <taxon>Fungi</taxon>
        <taxon>Dikarya</taxon>
        <taxon>Ascomycota</taxon>
        <taxon>Pezizomycotina</taxon>
        <taxon>Lecanoromycetes</taxon>
        <taxon>OSLEUM clade</taxon>
        <taxon>Lecanoromycetidae</taxon>
        <taxon>Lecanorales</taxon>
        <taxon>Lecanorineae</taxon>
        <taxon>Stereocaulaceae</taxon>
        <taxon>Lepraria</taxon>
    </lineage>
</organism>